<evidence type="ECO:0000313" key="2">
    <source>
        <dbReference type="Proteomes" id="UP000234662"/>
    </source>
</evidence>
<proteinExistence type="predicted"/>
<dbReference type="Proteomes" id="UP000234662">
    <property type="component" value="Unassembled WGS sequence"/>
</dbReference>
<comment type="caution">
    <text evidence="1">The sequence shown here is derived from an EMBL/GenBank/DDBJ whole genome shotgun (WGS) entry which is preliminary data.</text>
</comment>
<reference evidence="1 2" key="1">
    <citation type="submission" date="2017-12" db="EMBL/GenBank/DDBJ databases">
        <title>Phylogenetic diversity of female urinary microbiome.</title>
        <authorList>
            <person name="Thomas-White K."/>
            <person name="Wolfe A.J."/>
        </authorList>
    </citation>
    <scope>NUCLEOTIDE SEQUENCE [LARGE SCALE GENOMIC DNA]</scope>
    <source>
        <strain evidence="1 2">UMB0777</strain>
    </source>
</reference>
<protein>
    <submittedName>
        <fullName evidence="1">Uncharacterized protein</fullName>
    </submittedName>
</protein>
<evidence type="ECO:0000313" key="1">
    <source>
        <dbReference type="EMBL" id="PKZ63548.1"/>
    </source>
</evidence>
<name>A0A2I1R361_9ACTN</name>
<dbReference type="AlphaFoldDB" id="A0A2I1R361"/>
<organism evidence="1 2">
    <name type="scientific">Gordonia terrae</name>
    <dbReference type="NCBI Taxonomy" id="2055"/>
    <lineage>
        <taxon>Bacteria</taxon>
        <taxon>Bacillati</taxon>
        <taxon>Actinomycetota</taxon>
        <taxon>Actinomycetes</taxon>
        <taxon>Mycobacteriales</taxon>
        <taxon>Gordoniaceae</taxon>
        <taxon>Gordonia</taxon>
    </lineage>
</organism>
<sequence>MGVYMMTLWWHSRGDEAANAELADILTARGFLDATADMSVSRDRSAAVHAATEDDTARELLAQWCIKTRARRGGAGVQHPLHWLSRATAAMAAETDPDAVNRQHRLVFDMVTNLPPTDAADPAVSKQIAEHFHTYNTHAIHQGRSPGR</sequence>
<gene>
    <name evidence="1" type="ORF">CYJ73_21015</name>
</gene>
<accession>A0A2I1R361</accession>
<dbReference type="EMBL" id="PKJC01000023">
    <property type="protein sequence ID" value="PKZ63548.1"/>
    <property type="molecule type" value="Genomic_DNA"/>
</dbReference>